<evidence type="ECO:0000259" key="1">
    <source>
        <dbReference type="Pfam" id="PF12937"/>
    </source>
</evidence>
<keyword evidence="3" id="KW-1185">Reference proteome</keyword>
<accession>A0A9P6F380</accession>
<dbReference type="Proteomes" id="UP000723463">
    <property type="component" value="Unassembled WGS sequence"/>
</dbReference>
<organism evidence="2 3">
    <name type="scientific">Mortierella hygrophila</name>
    <dbReference type="NCBI Taxonomy" id="979708"/>
    <lineage>
        <taxon>Eukaryota</taxon>
        <taxon>Fungi</taxon>
        <taxon>Fungi incertae sedis</taxon>
        <taxon>Mucoromycota</taxon>
        <taxon>Mortierellomycotina</taxon>
        <taxon>Mortierellomycetes</taxon>
        <taxon>Mortierellales</taxon>
        <taxon>Mortierellaceae</taxon>
        <taxon>Mortierella</taxon>
    </lineage>
</organism>
<evidence type="ECO:0000313" key="2">
    <source>
        <dbReference type="EMBL" id="KAF9541414.1"/>
    </source>
</evidence>
<dbReference type="InterPro" id="IPR036047">
    <property type="entry name" value="F-box-like_dom_sf"/>
</dbReference>
<dbReference type="EMBL" id="JAAAXW010000167">
    <property type="protein sequence ID" value="KAF9541414.1"/>
    <property type="molecule type" value="Genomic_DNA"/>
</dbReference>
<dbReference type="AlphaFoldDB" id="A0A9P6F380"/>
<dbReference type="InterPro" id="IPR001810">
    <property type="entry name" value="F-box_dom"/>
</dbReference>
<dbReference type="InterPro" id="IPR032675">
    <property type="entry name" value="LRR_dom_sf"/>
</dbReference>
<reference evidence="2" key="1">
    <citation type="journal article" date="2020" name="Fungal Divers.">
        <title>Resolving the Mortierellaceae phylogeny through synthesis of multi-gene phylogenetics and phylogenomics.</title>
        <authorList>
            <person name="Vandepol N."/>
            <person name="Liber J."/>
            <person name="Desiro A."/>
            <person name="Na H."/>
            <person name="Kennedy M."/>
            <person name="Barry K."/>
            <person name="Grigoriev I.V."/>
            <person name="Miller A.N."/>
            <person name="O'Donnell K."/>
            <person name="Stajich J.E."/>
            <person name="Bonito G."/>
        </authorList>
    </citation>
    <scope>NUCLEOTIDE SEQUENCE</scope>
    <source>
        <strain evidence="2">NRRL 2591</strain>
    </source>
</reference>
<sequence length="641" mass="73350">MPPRSIPTEILILIFRNLRHQDLYHCLFVSHRWHDPAEEQLYGVVTLYALQKTYKPLIAALKTRRHLLRSIQWCFASDCEFLESDFRAILFDNRPVSNTHDEGSQDQRPWGHGLQTGRPGLRTFSFVGDGRSEWLLELVMSNLATAALTMTTLTTLTLRFAYESGAEAYIVDLDRILAAFPYLKDLSIDGWMHEYAPATSKDTVTGTEAQCRLESFTFDPRLVCREGPDAFLFFKRLRNLKMIRINPTLFTYKHFQKCRPWALGRALREHCPRLESIHTSGAVALWLFDLPILWPSKMPHIISLGGQMDASVQQSDGTPAEVMPAVITVEQLWQRLHEQEYKELLEGKEAVPFFPQLKKLVIGGNHSFSFQDLISLGVQASLLTHLEICYQPHRRNLIWGMYEKDSPAAGHTAAATGNTANDTLVEARRLRKRRPFTKRHLMLFMELCSSLQYFDLSDGSIKFEDLIDYDSSDNSNNKKQQITAAAAGRTQQFIQPWACEGTLQTLKLSLDMSDAPLQEQHALVWRHLGQCRRLRSLTFEESSLITSFSYGLGGLLEGGMGETLEEIRWLPVWWKKVDQREMVLWFARSCPKLMVLGLGYHNDSALCQFLEDEGVEQCSIHRVFLEGATKSNKRSLSQSTR</sequence>
<dbReference type="CDD" id="cd09917">
    <property type="entry name" value="F-box_SF"/>
    <property type="match status" value="1"/>
</dbReference>
<gene>
    <name evidence="2" type="ORF">EC957_003090</name>
</gene>
<dbReference type="Gene3D" id="1.20.1280.50">
    <property type="match status" value="1"/>
</dbReference>
<feature type="domain" description="F-box" evidence="1">
    <location>
        <begin position="5"/>
        <end position="41"/>
    </location>
</feature>
<proteinExistence type="predicted"/>
<dbReference type="SUPFAM" id="SSF52047">
    <property type="entry name" value="RNI-like"/>
    <property type="match status" value="1"/>
</dbReference>
<evidence type="ECO:0000313" key="3">
    <source>
        <dbReference type="Proteomes" id="UP000723463"/>
    </source>
</evidence>
<dbReference type="Gene3D" id="3.80.10.10">
    <property type="entry name" value="Ribonuclease Inhibitor"/>
    <property type="match status" value="1"/>
</dbReference>
<dbReference type="SUPFAM" id="SSF81383">
    <property type="entry name" value="F-box domain"/>
    <property type="match status" value="1"/>
</dbReference>
<protein>
    <recommendedName>
        <fullName evidence="1">F-box domain-containing protein</fullName>
    </recommendedName>
</protein>
<comment type="caution">
    <text evidence="2">The sequence shown here is derived from an EMBL/GenBank/DDBJ whole genome shotgun (WGS) entry which is preliminary data.</text>
</comment>
<dbReference type="Pfam" id="PF12937">
    <property type="entry name" value="F-box-like"/>
    <property type="match status" value="1"/>
</dbReference>
<name>A0A9P6F380_9FUNG</name>